<evidence type="ECO:0000313" key="3">
    <source>
        <dbReference type="EMBL" id="POO53618.1"/>
    </source>
</evidence>
<reference evidence="3 4" key="1">
    <citation type="journal article" date="2018" name="Syst. Appl. Microbiol.">
        <title>Agrobacterium rosae sp. nov., isolated from galls on different agricultural crops.</title>
        <authorList>
            <person name="Kuzmanovic N."/>
            <person name="Pulawska J."/>
            <person name="Smalla K."/>
            <person name="Nesme X."/>
        </authorList>
    </citation>
    <scope>NUCLEOTIDE SEQUENCE [LARGE SCALE GENOMIC DNA]</scope>
    <source>
        <strain evidence="3 4">NCPPB 1650</strain>
    </source>
</reference>
<evidence type="ECO:0000313" key="2">
    <source>
        <dbReference type="EMBL" id="MDX8327979.1"/>
    </source>
</evidence>
<proteinExistence type="predicted"/>
<dbReference type="CDD" id="cd08349">
    <property type="entry name" value="BLMA_like"/>
    <property type="match status" value="1"/>
</dbReference>
<name>A0AAE5S1E9_9HYPH</name>
<sequence>MRDFLDAKAMARALKAALIEDEIDISHSRSLEIVARQFGFDNWNVLAAKIAARDEEPIRFTRVCPIIRIFDEAKAREFYVGFLGFSVDWEHRFGDNFPLYMQVSRAGLSLHLSGHHGDATPGSNVFVNISGVEAYQRELTVKDYTFMKPGVEKLPWGLQMQVTDPFSNRIRFCEQSEHLKFLPDLLTSPPL</sequence>
<dbReference type="GO" id="GO:0046677">
    <property type="term" value="P:response to antibiotic"/>
    <property type="evidence" value="ECO:0007669"/>
    <property type="project" value="UniProtKB-KW"/>
</dbReference>
<keyword evidence="1" id="KW-0046">Antibiotic resistance</keyword>
<dbReference type="GeneID" id="86878768"/>
<evidence type="ECO:0000313" key="4">
    <source>
        <dbReference type="Proteomes" id="UP000237447"/>
    </source>
</evidence>
<dbReference type="Pfam" id="PF19581">
    <property type="entry name" value="Glyoxalase_7"/>
    <property type="match status" value="1"/>
</dbReference>
<gene>
    <name evidence="3" type="ORF">CPJ18_05260</name>
    <name evidence="2" type="ORF">RMS29_01975</name>
</gene>
<protein>
    <submittedName>
        <fullName evidence="3">Bleomycin resistance family protein</fullName>
    </submittedName>
    <submittedName>
        <fullName evidence="2">Glyoxalase superfamily protein</fullName>
    </submittedName>
</protein>
<keyword evidence="5" id="KW-1185">Reference proteome</keyword>
<dbReference type="EMBL" id="NXEJ01000002">
    <property type="protein sequence ID" value="POO53618.1"/>
    <property type="molecule type" value="Genomic_DNA"/>
</dbReference>
<dbReference type="AlphaFoldDB" id="A0AAE5S1E9"/>
<comment type="caution">
    <text evidence="3">The sequence shown here is derived from an EMBL/GenBank/DDBJ whole genome shotgun (WGS) entry which is preliminary data.</text>
</comment>
<dbReference type="Proteomes" id="UP001277561">
    <property type="component" value="Unassembled WGS sequence"/>
</dbReference>
<reference evidence="2 5" key="2">
    <citation type="journal article" date="2023" name="Phytobiomes J">
        <title>Deciphering the key players within the bacterial microbiota associated with aerial crown gall tumors on rhododendron: Insights into the gallobiome.</title>
        <authorList>
            <person name="Kuzmanovic N."/>
            <person name="Nesme J."/>
            <person name="Wolf J."/>
            <person name="Neumann-Schaal M."/>
            <person name="Petersen J."/>
            <person name="Fernandez-Gnecco G."/>
            <person name="Sproeer C."/>
            <person name="Bunk B."/>
            <person name="Overmann J."/>
            <person name="Sorensen S.J."/>
            <person name="Idczak E."/>
            <person name="Smalla K."/>
        </authorList>
    </citation>
    <scope>NUCLEOTIDE SEQUENCE [LARGE SCALE GENOMIC DNA]</scope>
    <source>
        <strain evidence="5">rho-14.1</strain>
        <strain evidence="2">Rho-14.1</strain>
    </source>
</reference>
<dbReference type="SUPFAM" id="SSF54593">
    <property type="entry name" value="Glyoxalase/Bleomycin resistance protein/Dihydroxybiphenyl dioxygenase"/>
    <property type="match status" value="1"/>
</dbReference>
<organism evidence="3 4">
    <name type="scientific">Agrobacterium rosae</name>
    <dbReference type="NCBI Taxonomy" id="1972867"/>
    <lineage>
        <taxon>Bacteria</taxon>
        <taxon>Pseudomonadati</taxon>
        <taxon>Pseudomonadota</taxon>
        <taxon>Alphaproteobacteria</taxon>
        <taxon>Hyphomicrobiales</taxon>
        <taxon>Rhizobiaceae</taxon>
        <taxon>Rhizobium/Agrobacterium group</taxon>
        <taxon>Agrobacterium</taxon>
    </lineage>
</organism>
<dbReference type="Proteomes" id="UP000237447">
    <property type="component" value="Unassembled WGS sequence"/>
</dbReference>
<evidence type="ECO:0000313" key="5">
    <source>
        <dbReference type="Proteomes" id="UP001277561"/>
    </source>
</evidence>
<evidence type="ECO:0000256" key="1">
    <source>
        <dbReference type="ARBA" id="ARBA00023251"/>
    </source>
</evidence>
<dbReference type="RefSeq" id="WP_103657271.1">
    <property type="nucleotide sequence ID" value="NZ_CP192764.1"/>
</dbReference>
<dbReference type="EMBL" id="JAVRAD010000001">
    <property type="protein sequence ID" value="MDX8327979.1"/>
    <property type="molecule type" value="Genomic_DNA"/>
</dbReference>
<accession>A0AAE5S1E9</accession>
<dbReference type="Gene3D" id="3.10.180.10">
    <property type="entry name" value="2,3-Dihydroxybiphenyl 1,2-Dioxygenase, domain 1"/>
    <property type="match status" value="1"/>
</dbReference>
<dbReference type="InterPro" id="IPR029068">
    <property type="entry name" value="Glyas_Bleomycin-R_OHBP_Dase"/>
</dbReference>
<dbReference type="InterPro" id="IPR000335">
    <property type="entry name" value="Bleomycin-R"/>
</dbReference>